<sequence length="505" mass="54743">MSHIFPYQFQPQPPSHPKTTGGKKGSSAPISIQPLVSDEDDSDESITDHTPPAQNRIPALDFLPGNTGAKTTTNSLILLTTATSPRGNLNAKKPGISLPSPRTINNNNNNGILNLNHAGQPSRQSYSTTTPILILNSNHTNTGFSIVSSTTLNTVLSTNANNDNNSKTSAPSLISSGNHVIHAQNPTTKDGSVSITSATSNISNINISLATTASDSNTTKSSPQPDEPVSPKDRSSSPFSNFAYEHDHDYDNIASPSSSTSSGPIYVRPPGFKHHAQEIVAHSVRSNLKKKKCSATLVSVREGFKKREATPPKLKPKREPLPMKLRALPQSFWQQPNIAHQVSPSTLFPVLPPLAYKESEEAMMDVRPVTPPDERDAFKKTPAAPERKLIVANTDLLMKLFEGVSEEKTKPHAVGKTRNQPKVRKMVPKSNTKGLFLGNDPYMVEAVTEKIFPQLNLEGGSRHSGGGNTSLQLITFKEGDRTVTLPSLSLDQNYPQMLSELVMHI</sequence>
<evidence type="ECO:0000313" key="3">
    <source>
        <dbReference type="Proteomes" id="UP001497497"/>
    </source>
</evidence>
<feature type="region of interest" description="Disordered" evidence="1">
    <location>
        <begin position="1"/>
        <end position="61"/>
    </location>
</feature>
<dbReference type="InterPro" id="IPR053819">
    <property type="entry name" value="TEADIR3_omega_loop"/>
</dbReference>
<name>A0AAV2IFT7_LYMST</name>
<reference evidence="2 3" key="1">
    <citation type="submission" date="2024-04" db="EMBL/GenBank/DDBJ databases">
        <authorList>
            <consortium name="Genoscope - CEA"/>
            <person name="William W."/>
        </authorList>
    </citation>
    <scope>NUCLEOTIDE SEQUENCE [LARGE SCALE GENOMIC DNA]</scope>
</reference>
<dbReference type="EMBL" id="CAXITT010000750">
    <property type="protein sequence ID" value="CAL1545909.1"/>
    <property type="molecule type" value="Genomic_DNA"/>
</dbReference>
<dbReference type="Proteomes" id="UP001497497">
    <property type="component" value="Unassembled WGS sequence"/>
</dbReference>
<feature type="compositionally biased region" description="Polar residues" evidence="1">
    <location>
        <begin position="213"/>
        <end position="224"/>
    </location>
</feature>
<comment type="caution">
    <text evidence="2">The sequence shown here is derived from an EMBL/GenBank/DDBJ whole genome shotgun (WGS) entry which is preliminary data.</text>
</comment>
<organism evidence="2 3">
    <name type="scientific">Lymnaea stagnalis</name>
    <name type="common">Great pond snail</name>
    <name type="synonym">Helix stagnalis</name>
    <dbReference type="NCBI Taxonomy" id="6523"/>
    <lineage>
        <taxon>Eukaryota</taxon>
        <taxon>Metazoa</taxon>
        <taxon>Spiralia</taxon>
        <taxon>Lophotrochozoa</taxon>
        <taxon>Mollusca</taxon>
        <taxon>Gastropoda</taxon>
        <taxon>Heterobranchia</taxon>
        <taxon>Euthyneura</taxon>
        <taxon>Panpulmonata</taxon>
        <taxon>Hygrophila</taxon>
        <taxon>Lymnaeoidea</taxon>
        <taxon>Lymnaeidae</taxon>
        <taxon>Lymnaea</taxon>
    </lineage>
</organism>
<evidence type="ECO:0000256" key="1">
    <source>
        <dbReference type="SAM" id="MobiDB-lite"/>
    </source>
</evidence>
<proteinExistence type="predicted"/>
<keyword evidence="3" id="KW-1185">Reference proteome</keyword>
<dbReference type="Pfam" id="PF15238">
    <property type="entry name" value="TEADIR3"/>
    <property type="match status" value="1"/>
</dbReference>
<evidence type="ECO:0000313" key="2">
    <source>
        <dbReference type="EMBL" id="CAL1545909.1"/>
    </source>
</evidence>
<accession>A0AAV2IFT7</accession>
<gene>
    <name evidence="2" type="ORF">GSLYS_00019286001</name>
</gene>
<dbReference type="AlphaFoldDB" id="A0AAV2IFT7"/>
<protein>
    <submittedName>
        <fullName evidence="2">Uncharacterized protein</fullName>
    </submittedName>
</protein>
<feature type="region of interest" description="Disordered" evidence="1">
    <location>
        <begin position="213"/>
        <end position="269"/>
    </location>
</feature>